<organism evidence="1 2">
    <name type="scientific">Wenyingzhuangia heitensis</name>
    <dbReference type="NCBI Taxonomy" id="1487859"/>
    <lineage>
        <taxon>Bacteria</taxon>
        <taxon>Pseudomonadati</taxon>
        <taxon>Bacteroidota</taxon>
        <taxon>Flavobacteriia</taxon>
        <taxon>Flavobacteriales</taxon>
        <taxon>Flavobacteriaceae</taxon>
        <taxon>Wenyingzhuangia</taxon>
    </lineage>
</organism>
<evidence type="ECO:0000313" key="1">
    <source>
        <dbReference type="EMBL" id="NIJ44975.1"/>
    </source>
</evidence>
<comment type="caution">
    <text evidence="1">The sequence shown here is derived from an EMBL/GenBank/DDBJ whole genome shotgun (WGS) entry which is preliminary data.</text>
</comment>
<reference evidence="1 2" key="1">
    <citation type="submission" date="2020-03" db="EMBL/GenBank/DDBJ databases">
        <title>Genomic Encyclopedia of Type Strains, Phase IV (KMG-IV): sequencing the most valuable type-strain genomes for metagenomic binning, comparative biology and taxonomic classification.</title>
        <authorList>
            <person name="Goeker M."/>
        </authorList>
    </citation>
    <scope>NUCLEOTIDE SEQUENCE [LARGE SCALE GENOMIC DNA]</scope>
    <source>
        <strain evidence="1 2">DSM 101599</strain>
    </source>
</reference>
<gene>
    <name evidence="1" type="ORF">FHR24_001414</name>
</gene>
<sequence>MKLNRYILYLLLFFISFVHAQKRNKDSLYIKTFKEYFAIKLSSSNNAKSFTITSPNTEYTLSPQSKQIPKIGLNYQFISVQITLPIINYINNFDSRKGKTKTTDIGLNIFMPHWHHYFLYQKTEGYYLKNTQDFIENWNPKKDDYIQFSDMVYREYSGVSTFALNPNFSLKSLTNQSEKQRLSLGSFVPSIAYKYYTINNQETVTANNGKQNSNNLEFILHLGYMYNYVLTKSIFLSAGVSVGPGYKYTKLSINNNNIETSTNHNNFLQTETYFTLGYDNSRFYGGFNLSQKFDKYFQKRSTSTLIEEKLKLNLYFGYRFDPPKKIDHYLKEKIMKKYNIK</sequence>
<keyword evidence="2" id="KW-1185">Reference proteome</keyword>
<protein>
    <recommendedName>
        <fullName evidence="3">DUF4421 domain-containing protein</fullName>
    </recommendedName>
</protein>
<evidence type="ECO:0000313" key="2">
    <source>
        <dbReference type="Proteomes" id="UP000745859"/>
    </source>
</evidence>
<proteinExistence type="predicted"/>
<dbReference type="Proteomes" id="UP000745859">
    <property type="component" value="Unassembled WGS sequence"/>
</dbReference>
<evidence type="ECO:0008006" key="3">
    <source>
        <dbReference type="Google" id="ProtNLM"/>
    </source>
</evidence>
<name>A0ABX0UAK0_9FLAO</name>
<dbReference type="RefSeq" id="WP_167185987.1">
    <property type="nucleotide sequence ID" value="NZ_JAASQL010000001.1"/>
</dbReference>
<dbReference type="Pfam" id="PF14391">
    <property type="entry name" value="DUF4421"/>
    <property type="match status" value="1"/>
</dbReference>
<dbReference type="InterPro" id="IPR025535">
    <property type="entry name" value="DUF4421"/>
</dbReference>
<dbReference type="EMBL" id="JAASQL010000001">
    <property type="protein sequence ID" value="NIJ44975.1"/>
    <property type="molecule type" value="Genomic_DNA"/>
</dbReference>
<accession>A0ABX0UAK0</accession>